<name>A0ABT2UM32_9BACL</name>
<accession>A0ABT2UM32</accession>
<gene>
    <name evidence="1" type="ORF">OB236_26670</name>
</gene>
<evidence type="ECO:0000313" key="2">
    <source>
        <dbReference type="Proteomes" id="UP001652445"/>
    </source>
</evidence>
<dbReference type="EMBL" id="JAOQIO010000095">
    <property type="protein sequence ID" value="MCU6795704.1"/>
    <property type="molecule type" value="Genomic_DNA"/>
</dbReference>
<reference evidence="1 2" key="1">
    <citation type="submission" date="2022-09" db="EMBL/GenBank/DDBJ databases">
        <authorList>
            <person name="Han X.L."/>
            <person name="Wang Q."/>
            <person name="Lu T."/>
        </authorList>
    </citation>
    <scope>NUCLEOTIDE SEQUENCE [LARGE SCALE GENOMIC DNA]</scope>
    <source>
        <strain evidence="1 2">WQ 127069</strain>
    </source>
</reference>
<keyword evidence="2" id="KW-1185">Reference proteome</keyword>
<proteinExistence type="predicted"/>
<protein>
    <submittedName>
        <fullName evidence="1">Uncharacterized protein</fullName>
    </submittedName>
</protein>
<evidence type="ECO:0000313" key="1">
    <source>
        <dbReference type="EMBL" id="MCU6795704.1"/>
    </source>
</evidence>
<comment type="caution">
    <text evidence="1">The sequence shown here is derived from an EMBL/GenBank/DDBJ whole genome shotgun (WGS) entry which is preliminary data.</text>
</comment>
<organism evidence="1 2">
    <name type="scientific">Paenibacillus baimaensis</name>
    <dbReference type="NCBI Taxonomy" id="2982185"/>
    <lineage>
        <taxon>Bacteria</taxon>
        <taxon>Bacillati</taxon>
        <taxon>Bacillota</taxon>
        <taxon>Bacilli</taxon>
        <taxon>Bacillales</taxon>
        <taxon>Paenibacillaceae</taxon>
        <taxon>Paenibacillus</taxon>
    </lineage>
</organism>
<dbReference type="Proteomes" id="UP001652445">
    <property type="component" value="Unassembled WGS sequence"/>
</dbReference>
<sequence>MKRKQCIEVSMDNALRYCYLGYSDGKMIPTKSFIQQYLVSFDEIILNEGGLLDVH</sequence>